<name>A0A0E9XMT7_ANGAN</name>
<protein>
    <submittedName>
        <fullName evidence="1">Uncharacterized protein</fullName>
    </submittedName>
</protein>
<proteinExistence type="predicted"/>
<accession>A0A0E9XMT7</accession>
<dbReference type="EMBL" id="GBXM01004613">
    <property type="protein sequence ID" value="JAI03965.1"/>
    <property type="molecule type" value="Transcribed_RNA"/>
</dbReference>
<reference evidence="1" key="1">
    <citation type="submission" date="2014-11" db="EMBL/GenBank/DDBJ databases">
        <authorList>
            <person name="Amaro Gonzalez C."/>
        </authorList>
    </citation>
    <scope>NUCLEOTIDE SEQUENCE</scope>
</reference>
<sequence length="52" mass="6088">MQHNHALLWKADGSDWLEQVDEWQPIVVKLSVTDLFRPIKRHCSSLQSIMTV</sequence>
<evidence type="ECO:0000313" key="1">
    <source>
        <dbReference type="EMBL" id="JAI03965.1"/>
    </source>
</evidence>
<dbReference type="AlphaFoldDB" id="A0A0E9XMT7"/>
<organism evidence="1">
    <name type="scientific">Anguilla anguilla</name>
    <name type="common">European freshwater eel</name>
    <name type="synonym">Muraena anguilla</name>
    <dbReference type="NCBI Taxonomy" id="7936"/>
    <lineage>
        <taxon>Eukaryota</taxon>
        <taxon>Metazoa</taxon>
        <taxon>Chordata</taxon>
        <taxon>Craniata</taxon>
        <taxon>Vertebrata</taxon>
        <taxon>Euteleostomi</taxon>
        <taxon>Actinopterygii</taxon>
        <taxon>Neopterygii</taxon>
        <taxon>Teleostei</taxon>
        <taxon>Anguilliformes</taxon>
        <taxon>Anguillidae</taxon>
        <taxon>Anguilla</taxon>
    </lineage>
</organism>
<reference evidence="1" key="2">
    <citation type="journal article" date="2015" name="Fish Shellfish Immunol.">
        <title>Early steps in the European eel (Anguilla anguilla)-Vibrio vulnificus interaction in the gills: Role of the RtxA13 toxin.</title>
        <authorList>
            <person name="Callol A."/>
            <person name="Pajuelo D."/>
            <person name="Ebbesson L."/>
            <person name="Teles M."/>
            <person name="MacKenzie S."/>
            <person name="Amaro C."/>
        </authorList>
    </citation>
    <scope>NUCLEOTIDE SEQUENCE</scope>
</reference>